<dbReference type="GO" id="GO:0046872">
    <property type="term" value="F:metal ion binding"/>
    <property type="evidence" value="ECO:0007669"/>
    <property type="project" value="UniProtKB-KW"/>
</dbReference>
<evidence type="ECO:0000256" key="11">
    <source>
        <dbReference type="ARBA" id="ARBA00022837"/>
    </source>
</evidence>
<keyword evidence="16 20" id="KW-1133">Transmembrane helix</keyword>
<dbReference type="PANTHER" id="PTHR24093:SF369">
    <property type="entry name" value="CALCIUM-TRANSPORTING ATPASE"/>
    <property type="match status" value="1"/>
</dbReference>
<evidence type="ECO:0000256" key="6">
    <source>
        <dbReference type="ARBA" id="ARBA00022568"/>
    </source>
</evidence>
<comment type="function">
    <text evidence="20">Catalyzes the hydrolysis of ATP coupled with the transport of calcium.</text>
</comment>
<evidence type="ECO:0000256" key="14">
    <source>
        <dbReference type="ARBA" id="ARBA00022860"/>
    </source>
</evidence>
<dbReference type="InterPro" id="IPR023299">
    <property type="entry name" value="ATPase_P-typ_cyto_dom_N"/>
</dbReference>
<reference evidence="23" key="1">
    <citation type="submission" date="2021-02" db="EMBL/GenBank/DDBJ databases">
        <authorList>
            <person name="Nowell W R."/>
        </authorList>
    </citation>
    <scope>NUCLEOTIDE SEQUENCE</scope>
</reference>
<evidence type="ECO:0000256" key="10">
    <source>
        <dbReference type="ARBA" id="ARBA00022796"/>
    </source>
</evidence>
<feature type="transmembrane region" description="Helical" evidence="20">
    <location>
        <begin position="346"/>
        <end position="369"/>
    </location>
</feature>
<evidence type="ECO:0000256" key="12">
    <source>
        <dbReference type="ARBA" id="ARBA00022840"/>
    </source>
</evidence>
<dbReference type="InterPro" id="IPR044492">
    <property type="entry name" value="P_typ_ATPase_HD_dom"/>
</dbReference>
<comment type="catalytic activity">
    <reaction evidence="20">
        <text>Ca(2+)(in) + ATP + H2O = Ca(2+)(out) + ADP + phosphate + H(+)</text>
        <dbReference type="Rhea" id="RHEA:18105"/>
        <dbReference type="ChEBI" id="CHEBI:15377"/>
        <dbReference type="ChEBI" id="CHEBI:15378"/>
        <dbReference type="ChEBI" id="CHEBI:29108"/>
        <dbReference type="ChEBI" id="CHEBI:30616"/>
        <dbReference type="ChEBI" id="CHEBI:43474"/>
        <dbReference type="ChEBI" id="CHEBI:456216"/>
        <dbReference type="EC" id="7.2.2.10"/>
    </reaction>
</comment>
<feature type="transmembrane region" description="Helical" evidence="20">
    <location>
        <begin position="147"/>
        <end position="166"/>
    </location>
</feature>
<dbReference type="Pfam" id="PF00122">
    <property type="entry name" value="E1-E2_ATPase"/>
    <property type="match status" value="1"/>
</dbReference>
<keyword evidence="8" id="KW-0479">Metal-binding</keyword>
<dbReference type="GO" id="GO:0005388">
    <property type="term" value="F:P-type calcium transporter activity"/>
    <property type="evidence" value="ECO:0007669"/>
    <property type="project" value="UniProtKB-EC"/>
</dbReference>
<feature type="transmembrane region" description="Helical" evidence="20">
    <location>
        <begin position="906"/>
        <end position="924"/>
    </location>
</feature>
<dbReference type="InterPro" id="IPR023298">
    <property type="entry name" value="ATPase_P-typ_TM_dom_sf"/>
</dbReference>
<dbReference type="InterPro" id="IPR008250">
    <property type="entry name" value="ATPase_P-typ_transduc_dom_A_sf"/>
</dbReference>
<feature type="region of interest" description="Disordered" evidence="21">
    <location>
        <begin position="292"/>
        <end position="329"/>
    </location>
</feature>
<dbReference type="PRINTS" id="PR00121">
    <property type="entry name" value="NAKATPASE"/>
</dbReference>
<dbReference type="SUPFAM" id="SSF81653">
    <property type="entry name" value="Calcium ATPase, transduction domain A"/>
    <property type="match status" value="1"/>
</dbReference>
<feature type="compositionally biased region" description="Basic and acidic residues" evidence="21">
    <location>
        <begin position="292"/>
        <end position="314"/>
    </location>
</feature>
<dbReference type="InterPro" id="IPR006068">
    <property type="entry name" value="ATPase_P-typ_cation-transptr_C"/>
</dbReference>
<dbReference type="SFLD" id="SFLDS00003">
    <property type="entry name" value="Haloacid_Dehalogenase"/>
    <property type="match status" value="1"/>
</dbReference>
<dbReference type="FunFam" id="1.20.1110.10:FF:000001">
    <property type="entry name" value="Calcium-transporting ATPase"/>
    <property type="match status" value="1"/>
</dbReference>
<comment type="similarity">
    <text evidence="2">Belongs to the cation transport ATPase (P-type) (TC 3.A.3) family. Type IIB subfamily.</text>
</comment>
<organism evidence="23 25">
    <name type="scientific">Didymodactylos carnosus</name>
    <dbReference type="NCBI Taxonomy" id="1234261"/>
    <lineage>
        <taxon>Eukaryota</taxon>
        <taxon>Metazoa</taxon>
        <taxon>Spiralia</taxon>
        <taxon>Gnathifera</taxon>
        <taxon>Rotifera</taxon>
        <taxon>Eurotatoria</taxon>
        <taxon>Bdelloidea</taxon>
        <taxon>Philodinida</taxon>
        <taxon>Philodinidae</taxon>
        <taxon>Didymodactylos</taxon>
    </lineage>
</organism>
<dbReference type="EMBL" id="CAJOBC010000343">
    <property type="protein sequence ID" value="CAF3574209.1"/>
    <property type="molecule type" value="Genomic_DNA"/>
</dbReference>
<dbReference type="InterPro" id="IPR006408">
    <property type="entry name" value="P-type_ATPase_IIB"/>
</dbReference>
<dbReference type="Pfam" id="PF00690">
    <property type="entry name" value="Cation_ATPase_N"/>
    <property type="match status" value="1"/>
</dbReference>
<dbReference type="FunFam" id="2.70.150.10:FF:000001">
    <property type="entry name" value="Calcium-transporting ATPase"/>
    <property type="match status" value="1"/>
</dbReference>
<keyword evidence="5" id="KW-0597">Phosphoprotein</keyword>
<keyword evidence="9 20" id="KW-0547">Nucleotide-binding</keyword>
<dbReference type="AlphaFoldDB" id="A0A813S2Y3"/>
<evidence type="ECO:0000256" key="17">
    <source>
        <dbReference type="ARBA" id="ARBA00023008"/>
    </source>
</evidence>
<comment type="caution">
    <text evidence="20">Lacks conserved residue(s) required for the propagation of feature annotation.</text>
</comment>
<dbReference type="GO" id="GO:0051480">
    <property type="term" value="P:regulation of cytosolic calcium ion concentration"/>
    <property type="evidence" value="ECO:0007669"/>
    <property type="project" value="TreeGrafter"/>
</dbReference>
<dbReference type="SUPFAM" id="SSF56784">
    <property type="entry name" value="HAD-like"/>
    <property type="match status" value="1"/>
</dbReference>
<sequence>MAKTKSKKSKSTAADSLQLTADAQKEYKITLQELELLMQTRGREGMEILQNAHGGIQGVGEKLKTNIISGLSGDPDDITKREQAFGRNEIPPKPPKTFFRLMFEAIQDVTLIILIICAVISFGLSFYHPDSDSFEEDSKQKEANVEWIEGAAIIIAVVVVVLVTAFNDWTKERQFRGLQSKIESDQTFNVLRNNAPVQLPIKEIVVGDICQVKYGDLLPADGVVVQSNDLKVDESSLTGESDLMKKHESKDPFLLSGTHIMEGSGKMLVLAVGEHSQTGIIFKLLGATKDESEEKKPEKKKKDTEDTLGNHELQDVVAQTDAEQPDEESGFKVKERSILQAKLTKLAIQIGYAGMTIAILTVLVLFIRFSIEEFAQKHRKWDNRYWNRFVRYFITGITVLVVAVPEGLPLAVTISLAYAVKKMMHDNNLVRHLDACETMGNATAICSDKTGTLTTNRMTVVQVYVGENPYKEERVKSIPLPDKTREIIIEGISVNSGYSSELLPPSERDTLPKQVGNKTECALLGFVLNCGGSYDAIRARYPVESFVHVYTFNSVRKNMSTVIQRDDGTIRMYTKGASEIVLKKCKYILNRNGEPIPFSTVDYDRLLQTVIEPMACDGLRTICVAFKDHIPGKLPDWDNEVSVVDGLTCICICGIEDPVRPEVTAAIAKCKNAGITVRMVTGDNVNTARSIALKCGIITAKDNFLVLEGKEFNRRIRQKQDGKVDQALFDKVWPNLRVLARSSPQDKYVLVSGIIASKINPSREVVAVTGDGTNDGPALKKADVGFAMGIQGTDVAKEASDIILVDDNFNSIVKAVMWGRNVYDSIAKFLQFQLTVNVVAVFCAFIGACIVKESPLRAVQMLWVNLIMDTLASLALATEVPTEDLLTRKPYGRTRPLISRTMMKNILGHAVYQLIVMLFILFAGPSIFDMDDGRPVDGVYKPSQHFTMIFNVFVLMTLFNEINCRKIHGEKNVFRGFFTNPIFYGIWIVTFVVQIVLVQFGSIAFSCVALSLDQWMWCFLFGVTVLLWNQIVNLIPVTRHMPKWGEGEVYEQNIVGDPTSSQDQRAAAANLTKGQILWLRGITRLQTQLRVIKAFQDSIDRLQPHEFITHDKLRAATAPRSSSFYGDDHLIITTTKPRSITTM</sequence>
<keyword evidence="4" id="KW-1003">Cell membrane</keyword>
<dbReference type="PROSITE" id="PS00154">
    <property type="entry name" value="ATPASE_E1_E2"/>
    <property type="match status" value="1"/>
</dbReference>
<evidence type="ECO:0000259" key="22">
    <source>
        <dbReference type="SMART" id="SM00831"/>
    </source>
</evidence>
<dbReference type="Gene3D" id="2.70.150.10">
    <property type="entry name" value="Calcium-transporting ATPase, cytoplasmic transduction domain A"/>
    <property type="match status" value="1"/>
</dbReference>
<evidence type="ECO:0000256" key="18">
    <source>
        <dbReference type="ARBA" id="ARBA00023065"/>
    </source>
</evidence>
<evidence type="ECO:0000313" key="23">
    <source>
        <dbReference type="EMBL" id="CAF0790009.1"/>
    </source>
</evidence>
<feature type="transmembrane region" description="Helical" evidence="20">
    <location>
        <begin position="944"/>
        <end position="962"/>
    </location>
</feature>
<evidence type="ECO:0000256" key="15">
    <source>
        <dbReference type="ARBA" id="ARBA00022967"/>
    </source>
</evidence>
<keyword evidence="13" id="KW-0460">Magnesium</keyword>
<evidence type="ECO:0000256" key="2">
    <source>
        <dbReference type="ARBA" id="ARBA00006124"/>
    </source>
</evidence>
<dbReference type="FunFam" id="1.20.1110.10:FF:000002">
    <property type="entry name" value="Calcium-transporting ATPase"/>
    <property type="match status" value="1"/>
</dbReference>
<dbReference type="Pfam" id="PF08282">
    <property type="entry name" value="Hydrolase_3"/>
    <property type="match status" value="1"/>
</dbReference>
<dbReference type="GO" id="GO:0005516">
    <property type="term" value="F:calmodulin binding"/>
    <property type="evidence" value="ECO:0007669"/>
    <property type="project" value="UniProtKB-KW"/>
</dbReference>
<evidence type="ECO:0000256" key="16">
    <source>
        <dbReference type="ARBA" id="ARBA00022989"/>
    </source>
</evidence>
<evidence type="ECO:0000256" key="21">
    <source>
        <dbReference type="SAM" id="MobiDB-lite"/>
    </source>
</evidence>
<dbReference type="GO" id="GO:0006825">
    <property type="term" value="P:copper ion transport"/>
    <property type="evidence" value="ECO:0007669"/>
    <property type="project" value="UniProtKB-KW"/>
</dbReference>
<keyword evidence="14" id="KW-0112">Calmodulin-binding</keyword>
<evidence type="ECO:0000256" key="19">
    <source>
        <dbReference type="ARBA" id="ARBA00023136"/>
    </source>
</evidence>
<dbReference type="Gene3D" id="1.20.1110.10">
    <property type="entry name" value="Calcium-transporting ATPase, transmembrane domain"/>
    <property type="match status" value="3"/>
</dbReference>
<name>A0A813S2Y3_9BILA</name>
<keyword evidence="6 20" id="KW-0109">Calcium transport</keyword>
<dbReference type="SFLD" id="SFLDG00002">
    <property type="entry name" value="C1.7:_P-type_atpase_like"/>
    <property type="match status" value="1"/>
</dbReference>
<dbReference type="EMBL" id="CAJNOQ010000343">
    <property type="protein sequence ID" value="CAF0790009.1"/>
    <property type="molecule type" value="Genomic_DNA"/>
</dbReference>
<dbReference type="FunFam" id="3.40.50.1000:FF:000144">
    <property type="entry name" value="copper-transporting ATPase 1 isoform X2"/>
    <property type="match status" value="1"/>
</dbReference>
<keyword evidence="15" id="KW-1278">Translocase</keyword>
<dbReference type="PANTHER" id="PTHR24093">
    <property type="entry name" value="CATION TRANSPORTING ATPASE"/>
    <property type="match status" value="1"/>
</dbReference>
<evidence type="ECO:0000256" key="3">
    <source>
        <dbReference type="ARBA" id="ARBA00022448"/>
    </source>
</evidence>
<dbReference type="OrthoDB" id="116380at2759"/>
<dbReference type="Proteomes" id="UP000681722">
    <property type="component" value="Unassembled WGS sequence"/>
</dbReference>
<evidence type="ECO:0000256" key="8">
    <source>
        <dbReference type="ARBA" id="ARBA00022723"/>
    </source>
</evidence>
<evidence type="ECO:0000313" key="25">
    <source>
        <dbReference type="Proteomes" id="UP000663829"/>
    </source>
</evidence>
<proteinExistence type="inferred from homology"/>
<dbReference type="Proteomes" id="UP000663829">
    <property type="component" value="Unassembled WGS sequence"/>
</dbReference>
<keyword evidence="7 20" id="KW-0812">Transmembrane</keyword>
<dbReference type="InterPro" id="IPR036412">
    <property type="entry name" value="HAD-like_sf"/>
</dbReference>
<protein>
    <recommendedName>
        <fullName evidence="20">Calcium-transporting ATPase</fullName>
        <ecNumber evidence="20">7.2.2.10</ecNumber>
    </recommendedName>
</protein>
<dbReference type="GO" id="GO:0005886">
    <property type="term" value="C:plasma membrane"/>
    <property type="evidence" value="ECO:0007669"/>
    <property type="project" value="UniProtKB-SubCell"/>
</dbReference>
<feature type="transmembrane region" description="Helical" evidence="20">
    <location>
        <begin position="109"/>
        <end position="127"/>
    </location>
</feature>
<keyword evidence="18 20" id="KW-0406">Ion transport</keyword>
<dbReference type="FunFam" id="1.20.1110.10:FF:000013">
    <property type="entry name" value="Calcium-transporting ATPase"/>
    <property type="match status" value="1"/>
</dbReference>
<evidence type="ECO:0000256" key="4">
    <source>
        <dbReference type="ARBA" id="ARBA00022475"/>
    </source>
</evidence>
<evidence type="ECO:0000256" key="1">
    <source>
        <dbReference type="ARBA" id="ARBA00004651"/>
    </source>
</evidence>
<dbReference type="NCBIfam" id="TIGR01517">
    <property type="entry name" value="ATPase-IIB_Ca"/>
    <property type="match status" value="1"/>
</dbReference>
<evidence type="ECO:0000256" key="13">
    <source>
        <dbReference type="ARBA" id="ARBA00022842"/>
    </source>
</evidence>
<keyword evidence="3 20" id="KW-0813">Transport</keyword>
<keyword evidence="11 20" id="KW-0106">Calcium</keyword>
<keyword evidence="12 20" id="KW-0067">ATP-binding</keyword>
<feature type="transmembrane region" description="Helical" evidence="20">
    <location>
        <begin position="829"/>
        <end position="850"/>
    </location>
</feature>
<dbReference type="Gene3D" id="3.40.1110.10">
    <property type="entry name" value="Calcium-transporting ATPase, cytoplasmic domain N"/>
    <property type="match status" value="1"/>
</dbReference>
<evidence type="ECO:0000256" key="9">
    <source>
        <dbReference type="ARBA" id="ARBA00022741"/>
    </source>
</evidence>
<dbReference type="SFLD" id="SFLDF00027">
    <property type="entry name" value="p-type_atpase"/>
    <property type="match status" value="1"/>
</dbReference>
<accession>A0A813S2Y3</accession>
<dbReference type="InterPro" id="IPR001757">
    <property type="entry name" value="P_typ_ATPase"/>
</dbReference>
<comment type="caution">
    <text evidence="23">The sequence shown here is derived from an EMBL/GenBank/DDBJ whole genome shotgun (WGS) entry which is preliminary data.</text>
</comment>
<evidence type="ECO:0000256" key="5">
    <source>
        <dbReference type="ARBA" id="ARBA00022553"/>
    </source>
</evidence>
<dbReference type="SMART" id="SM00831">
    <property type="entry name" value="Cation_ATPase_N"/>
    <property type="match status" value="1"/>
</dbReference>
<dbReference type="SUPFAM" id="SSF81660">
    <property type="entry name" value="Metal cation-transporting ATPase, ATP-binding domain N"/>
    <property type="match status" value="1"/>
</dbReference>
<dbReference type="InterPro" id="IPR018303">
    <property type="entry name" value="ATPase_P-typ_P_site"/>
</dbReference>
<keyword evidence="25" id="KW-1185">Reference proteome</keyword>
<keyword evidence="10" id="KW-0187">Copper transport</keyword>
<feature type="transmembrane region" description="Helical" evidence="20">
    <location>
        <begin position="1014"/>
        <end position="1035"/>
    </location>
</feature>
<dbReference type="InterPro" id="IPR004014">
    <property type="entry name" value="ATPase_P-typ_cation-transptr_N"/>
</dbReference>
<evidence type="ECO:0000313" key="24">
    <source>
        <dbReference type="EMBL" id="CAF3574209.1"/>
    </source>
</evidence>
<keyword evidence="17" id="KW-0186">Copper</keyword>
<dbReference type="SUPFAM" id="SSF81665">
    <property type="entry name" value="Calcium ATPase, transmembrane domain M"/>
    <property type="match status" value="1"/>
</dbReference>
<feature type="domain" description="Cation-transporting P-type ATPase N-terminal" evidence="22">
    <location>
        <begin position="52"/>
        <end position="126"/>
    </location>
</feature>
<gene>
    <name evidence="23" type="ORF">GPM918_LOCUS2949</name>
    <name evidence="24" type="ORF">SRO942_LOCUS2949</name>
</gene>
<dbReference type="InterPro" id="IPR022141">
    <property type="entry name" value="ATP_Ca_trans_C"/>
</dbReference>
<dbReference type="Pfam" id="PF00689">
    <property type="entry name" value="Cation_ATPase_C"/>
    <property type="match status" value="1"/>
</dbReference>
<comment type="subcellular location">
    <subcellularLocation>
        <location evidence="1">Cell membrane</location>
        <topology evidence="1">Multi-pass membrane protein</topology>
    </subcellularLocation>
    <subcellularLocation>
        <location evidence="20">Membrane</location>
        <topology evidence="20">Multi-pass membrane protein</topology>
    </subcellularLocation>
</comment>
<dbReference type="EC" id="7.2.2.10" evidence="20"/>
<dbReference type="Pfam" id="PF12424">
    <property type="entry name" value="ATP_Ca_trans_C"/>
    <property type="match status" value="1"/>
</dbReference>
<dbReference type="PRINTS" id="PR00119">
    <property type="entry name" value="CATATPASE"/>
</dbReference>
<dbReference type="InterPro" id="IPR059000">
    <property type="entry name" value="ATPase_P-type_domA"/>
</dbReference>
<dbReference type="GO" id="GO:0016887">
    <property type="term" value="F:ATP hydrolysis activity"/>
    <property type="evidence" value="ECO:0007669"/>
    <property type="project" value="InterPro"/>
</dbReference>
<feature type="transmembrane region" description="Helical" evidence="20">
    <location>
        <begin position="982"/>
        <end position="1002"/>
    </location>
</feature>
<dbReference type="GO" id="GO:0005524">
    <property type="term" value="F:ATP binding"/>
    <property type="evidence" value="ECO:0007669"/>
    <property type="project" value="UniProtKB-KW"/>
</dbReference>
<dbReference type="Pfam" id="PF13246">
    <property type="entry name" value="Cation_ATPase"/>
    <property type="match status" value="1"/>
</dbReference>
<feature type="transmembrane region" description="Helical" evidence="20">
    <location>
        <begin position="389"/>
        <end position="420"/>
    </location>
</feature>
<keyword evidence="19 20" id="KW-0472">Membrane</keyword>
<dbReference type="NCBIfam" id="TIGR01494">
    <property type="entry name" value="ATPase_P-type"/>
    <property type="match status" value="3"/>
</dbReference>
<dbReference type="CDD" id="cd02081">
    <property type="entry name" value="P-type_ATPase_Ca_PMCA-like"/>
    <property type="match status" value="1"/>
</dbReference>
<evidence type="ECO:0000256" key="20">
    <source>
        <dbReference type="RuleBase" id="RU361146"/>
    </source>
</evidence>
<evidence type="ECO:0000256" key="7">
    <source>
        <dbReference type="ARBA" id="ARBA00022692"/>
    </source>
</evidence>